<feature type="compositionally biased region" description="Basic residues" evidence="1">
    <location>
        <begin position="99"/>
        <end position="110"/>
    </location>
</feature>
<keyword evidence="3" id="KW-1185">Reference proteome</keyword>
<reference evidence="2" key="1">
    <citation type="journal article" date="2022" name="bioRxiv">
        <title>Sequencing and chromosome-scale assembly of the giantPleurodeles waltlgenome.</title>
        <authorList>
            <person name="Brown T."/>
            <person name="Elewa A."/>
            <person name="Iarovenko S."/>
            <person name="Subramanian E."/>
            <person name="Araus A.J."/>
            <person name="Petzold A."/>
            <person name="Susuki M."/>
            <person name="Suzuki K.-i.T."/>
            <person name="Hayashi T."/>
            <person name="Toyoda A."/>
            <person name="Oliveira C."/>
            <person name="Osipova E."/>
            <person name="Leigh N.D."/>
            <person name="Simon A."/>
            <person name="Yun M.H."/>
        </authorList>
    </citation>
    <scope>NUCLEOTIDE SEQUENCE</scope>
    <source>
        <strain evidence="2">20211129_DDA</strain>
        <tissue evidence="2">Liver</tissue>
    </source>
</reference>
<organism evidence="2 3">
    <name type="scientific">Pleurodeles waltl</name>
    <name type="common">Iberian ribbed newt</name>
    <dbReference type="NCBI Taxonomy" id="8319"/>
    <lineage>
        <taxon>Eukaryota</taxon>
        <taxon>Metazoa</taxon>
        <taxon>Chordata</taxon>
        <taxon>Craniata</taxon>
        <taxon>Vertebrata</taxon>
        <taxon>Euteleostomi</taxon>
        <taxon>Amphibia</taxon>
        <taxon>Batrachia</taxon>
        <taxon>Caudata</taxon>
        <taxon>Salamandroidea</taxon>
        <taxon>Salamandridae</taxon>
        <taxon>Pleurodelinae</taxon>
        <taxon>Pleurodeles</taxon>
    </lineage>
</organism>
<feature type="region of interest" description="Disordered" evidence="1">
    <location>
        <begin position="82"/>
        <end position="143"/>
    </location>
</feature>
<gene>
    <name evidence="2" type="ORF">NDU88_002494</name>
</gene>
<sequence>MAATTDAPREALEGWDDSFFIYVKTDCDGSDQSDPNTITTGAATAWDDPEVNLRSTLLIGSGLHPRDLGELKGWVAELEESADGRRGNLQEASGDPTRRLVRTQGTRRLRGPSGNPENRDRPERGIIAVPTRDEDRRPREADS</sequence>
<evidence type="ECO:0000313" key="2">
    <source>
        <dbReference type="EMBL" id="KAJ1082326.1"/>
    </source>
</evidence>
<dbReference type="EMBL" id="JANPWB010000016">
    <property type="protein sequence ID" value="KAJ1082326.1"/>
    <property type="molecule type" value="Genomic_DNA"/>
</dbReference>
<protein>
    <submittedName>
        <fullName evidence="2">Uncharacterized protein</fullName>
    </submittedName>
</protein>
<evidence type="ECO:0000256" key="1">
    <source>
        <dbReference type="SAM" id="MobiDB-lite"/>
    </source>
</evidence>
<proteinExistence type="predicted"/>
<accession>A0AAV7KSA2</accession>
<feature type="compositionally biased region" description="Basic and acidic residues" evidence="1">
    <location>
        <begin position="131"/>
        <end position="143"/>
    </location>
</feature>
<dbReference type="AlphaFoldDB" id="A0AAV7KSA2"/>
<dbReference type="Proteomes" id="UP001066276">
    <property type="component" value="Chromosome 12"/>
</dbReference>
<name>A0AAV7KSA2_PLEWA</name>
<evidence type="ECO:0000313" key="3">
    <source>
        <dbReference type="Proteomes" id="UP001066276"/>
    </source>
</evidence>
<comment type="caution">
    <text evidence="2">The sequence shown here is derived from an EMBL/GenBank/DDBJ whole genome shotgun (WGS) entry which is preliminary data.</text>
</comment>